<evidence type="ECO:0000256" key="1">
    <source>
        <dbReference type="ARBA" id="ARBA00004225"/>
    </source>
</evidence>
<evidence type="ECO:0000313" key="11">
    <source>
        <dbReference type="EMBL" id="CAG8446573.1"/>
    </source>
</evidence>
<evidence type="ECO:0000256" key="5">
    <source>
        <dbReference type="ARBA" id="ARBA00022737"/>
    </source>
</evidence>
<comment type="subcellular location">
    <subcellularLocation>
        <location evidence="1">Mitochondrion membrane</location>
        <topology evidence="1">Multi-pass membrane protein</topology>
    </subcellularLocation>
</comment>
<dbReference type="EMBL" id="CAJVPL010000100">
    <property type="protein sequence ID" value="CAG8446573.1"/>
    <property type="molecule type" value="Genomic_DNA"/>
</dbReference>
<dbReference type="GO" id="GO:0031966">
    <property type="term" value="C:mitochondrial membrane"/>
    <property type="evidence" value="ECO:0007669"/>
    <property type="project" value="UniProtKB-SubCell"/>
</dbReference>
<reference evidence="11" key="1">
    <citation type="submission" date="2021-06" db="EMBL/GenBank/DDBJ databases">
        <authorList>
            <person name="Kallberg Y."/>
            <person name="Tangrot J."/>
            <person name="Rosling A."/>
        </authorList>
    </citation>
    <scope>NUCLEOTIDE SEQUENCE</scope>
    <source>
        <strain evidence="11">MT106</strain>
    </source>
</reference>
<evidence type="ECO:0000256" key="2">
    <source>
        <dbReference type="ARBA" id="ARBA00006375"/>
    </source>
</evidence>
<dbReference type="Proteomes" id="UP000789831">
    <property type="component" value="Unassembled WGS sequence"/>
</dbReference>
<keyword evidence="6" id="KW-1133">Transmembrane helix</keyword>
<dbReference type="Pfam" id="PF00153">
    <property type="entry name" value="Mito_carr"/>
    <property type="match status" value="3"/>
</dbReference>
<dbReference type="AlphaFoldDB" id="A0A9N8VD42"/>
<keyword evidence="7" id="KW-0496">Mitochondrion</keyword>
<keyword evidence="3 10" id="KW-0813">Transport</keyword>
<organism evidence="11 12">
    <name type="scientific">Ambispora gerdemannii</name>
    <dbReference type="NCBI Taxonomy" id="144530"/>
    <lineage>
        <taxon>Eukaryota</taxon>
        <taxon>Fungi</taxon>
        <taxon>Fungi incertae sedis</taxon>
        <taxon>Mucoromycota</taxon>
        <taxon>Glomeromycotina</taxon>
        <taxon>Glomeromycetes</taxon>
        <taxon>Archaeosporales</taxon>
        <taxon>Ambisporaceae</taxon>
        <taxon>Ambispora</taxon>
    </lineage>
</organism>
<proteinExistence type="inferred from homology"/>
<dbReference type="GO" id="GO:0000064">
    <property type="term" value="F:L-ornithine transmembrane transporter activity"/>
    <property type="evidence" value="ECO:0007669"/>
    <property type="project" value="TreeGrafter"/>
</dbReference>
<dbReference type="OrthoDB" id="193856at2759"/>
<dbReference type="InterPro" id="IPR023395">
    <property type="entry name" value="MCP_dom_sf"/>
</dbReference>
<comment type="caution">
    <text evidence="11">The sequence shown here is derived from an EMBL/GenBank/DDBJ whole genome shotgun (WGS) entry which is preliminary data.</text>
</comment>
<dbReference type="PANTHER" id="PTHR45624">
    <property type="entry name" value="MITOCHONDRIAL BASIC AMINO ACIDS TRANSPORTER-RELATED"/>
    <property type="match status" value="1"/>
</dbReference>
<sequence length="312" mass="35104">MSSQAIEILQSTKKIETTQKQKVTEKPNRIRGFLAGVTSGVTKLCVGHPFDTIKVRLQTSGLDGRFRGPIHCLTTTIQKEEGLRALYKGATPPLIGWVFMDSILLGSLHNYRLLLQKNDPTVKLTIPQNALAGLGAGLTVSFVATPVEHIKARLQVQYDAPTKLYNGPIDCARKIIRNNGIFGLWKGLTETLLFRSWFAVWWGTYELYSNWLREMKFNEGTVNFIAGGLGATTFWCCSFPFDVVKNRIMTQPDVKLVRFPNMLSCARHLYQTEGYSGFYRGFAPCLLRSFPTNASAILAFETTMRLLKDFDM</sequence>
<evidence type="ECO:0000256" key="4">
    <source>
        <dbReference type="ARBA" id="ARBA00022692"/>
    </source>
</evidence>
<evidence type="ECO:0000256" key="10">
    <source>
        <dbReference type="RuleBase" id="RU000488"/>
    </source>
</evidence>
<keyword evidence="4 9" id="KW-0812">Transmembrane</keyword>
<dbReference type="Gene3D" id="1.50.40.10">
    <property type="entry name" value="Mitochondrial carrier domain"/>
    <property type="match status" value="1"/>
</dbReference>
<keyword evidence="8 9" id="KW-0472">Membrane</keyword>
<evidence type="ECO:0000256" key="8">
    <source>
        <dbReference type="ARBA" id="ARBA00023136"/>
    </source>
</evidence>
<keyword evidence="5" id="KW-0677">Repeat</keyword>
<evidence type="ECO:0000256" key="3">
    <source>
        <dbReference type="ARBA" id="ARBA00022448"/>
    </source>
</evidence>
<protein>
    <submittedName>
        <fullName evidence="11">11150_t:CDS:1</fullName>
    </submittedName>
</protein>
<evidence type="ECO:0000256" key="7">
    <source>
        <dbReference type="ARBA" id="ARBA00023128"/>
    </source>
</evidence>
<dbReference type="GO" id="GO:1990575">
    <property type="term" value="P:mitochondrial L-ornithine transmembrane transport"/>
    <property type="evidence" value="ECO:0007669"/>
    <property type="project" value="TreeGrafter"/>
</dbReference>
<dbReference type="InterPro" id="IPR018108">
    <property type="entry name" value="MCP_transmembrane"/>
</dbReference>
<evidence type="ECO:0000313" key="12">
    <source>
        <dbReference type="Proteomes" id="UP000789831"/>
    </source>
</evidence>
<gene>
    <name evidence="11" type="ORF">AGERDE_LOCUS1452</name>
</gene>
<feature type="repeat" description="Solcar" evidence="9">
    <location>
        <begin position="124"/>
        <end position="211"/>
    </location>
</feature>
<evidence type="ECO:0000256" key="9">
    <source>
        <dbReference type="PROSITE-ProRule" id="PRU00282"/>
    </source>
</evidence>
<dbReference type="InterPro" id="IPR050567">
    <property type="entry name" value="Mitochondrial_Carrier"/>
</dbReference>
<dbReference type="PROSITE" id="PS50920">
    <property type="entry name" value="SOLCAR"/>
    <property type="match status" value="3"/>
</dbReference>
<evidence type="ECO:0000256" key="6">
    <source>
        <dbReference type="ARBA" id="ARBA00022989"/>
    </source>
</evidence>
<comment type="similarity">
    <text evidence="2 10">Belongs to the mitochondrial carrier (TC 2.A.29) family.</text>
</comment>
<dbReference type="SUPFAM" id="SSF103506">
    <property type="entry name" value="Mitochondrial carrier"/>
    <property type="match status" value="1"/>
</dbReference>
<accession>A0A9N8VD42</accession>
<dbReference type="PANTHER" id="PTHR45624:SF57">
    <property type="entry name" value="MITOCHONDRIAL SUBSTRATE CARRIER FAMILY PROTEIN L"/>
    <property type="match status" value="1"/>
</dbReference>
<name>A0A9N8VD42_9GLOM</name>
<feature type="repeat" description="Solcar" evidence="9">
    <location>
        <begin position="218"/>
        <end position="306"/>
    </location>
</feature>
<keyword evidence="12" id="KW-1185">Reference proteome</keyword>
<feature type="repeat" description="Solcar" evidence="9">
    <location>
        <begin position="27"/>
        <end position="114"/>
    </location>
</feature>